<dbReference type="Gene3D" id="2.30.330.10">
    <property type="entry name" value="SpoA-like"/>
    <property type="match status" value="1"/>
</dbReference>
<dbReference type="InterPro" id="IPR001543">
    <property type="entry name" value="FliN-like_C"/>
</dbReference>
<feature type="domain" description="Flagellar motor switch protein FliN-like C-terminal" evidence="3">
    <location>
        <begin position="360"/>
        <end position="426"/>
    </location>
</feature>
<feature type="compositionally biased region" description="Polar residues" evidence="2">
    <location>
        <begin position="313"/>
        <end position="326"/>
    </location>
</feature>
<feature type="compositionally biased region" description="Acidic residues" evidence="2">
    <location>
        <begin position="272"/>
        <end position="312"/>
    </location>
</feature>
<evidence type="ECO:0000256" key="2">
    <source>
        <dbReference type="SAM" id="MobiDB-lite"/>
    </source>
</evidence>
<evidence type="ECO:0000259" key="3">
    <source>
        <dbReference type="Pfam" id="PF01052"/>
    </source>
</evidence>
<dbReference type="SUPFAM" id="SSF101801">
    <property type="entry name" value="Surface presentation of antigens (SPOA)"/>
    <property type="match status" value="1"/>
</dbReference>
<dbReference type="OrthoDB" id="6516509at2"/>
<gene>
    <name evidence="4" type="primary">hrcQb</name>
    <name evidence="4" type="ORF">VQ7734_01396</name>
</gene>
<evidence type="ECO:0000313" key="5">
    <source>
        <dbReference type="Proteomes" id="UP000184600"/>
    </source>
</evidence>
<dbReference type="GO" id="GO:0050918">
    <property type="term" value="P:positive chemotaxis"/>
    <property type="evidence" value="ECO:0007669"/>
    <property type="project" value="TreeGrafter"/>
</dbReference>
<sequence>MKPDFLKRCRKFTTEQMQMLNRTGRGQQMRFTGKEQLSGSLTLSVMPDSAFHAPEISEPGASDPKDPAPDTQALTLQTACGMMQLSGSGATSLLNRFSQAPFVVTPVSPSPGPAQTWFSELYNQHLYPDFHQLFGSLHHCPSAEPVCGINFELRWEQAGHTGHCYLRLPPATLEQLLTRQRWRPVSRLDVSSLLLSRRLTLGTVTLPGADYNRLGTGDILLLTTPYFSVQGEGALHIAGSQIQLSVQQHGTVTTCEVTHISKAASGERNMYDEYDDSDYEENNYEDSNFEDKSFEDDDFFSGDFDEAGEFDSSENFVSTEEPTTTDGFEHQPPLPQTDQQHHDQHRKGTAHFSAAPVPEHMPVTLSLQAGQIDLTIEALSQLTPGSILTATGEPAGHATLYHGHQPVARGELVDVDGRLGVQLTSVLLPVSSGQTEQAG</sequence>
<dbReference type="Proteomes" id="UP000184600">
    <property type="component" value="Unassembled WGS sequence"/>
</dbReference>
<evidence type="ECO:0000256" key="1">
    <source>
        <dbReference type="ARBA" id="ARBA00009226"/>
    </source>
</evidence>
<reference evidence="5" key="1">
    <citation type="submission" date="2016-12" db="EMBL/GenBank/DDBJ databases">
        <authorList>
            <person name="Rodrigo-Torres L."/>
            <person name="Arahal R.D."/>
            <person name="Lucena T."/>
        </authorList>
    </citation>
    <scope>NUCLEOTIDE SEQUENCE [LARGE SCALE GENOMIC DNA]</scope>
</reference>
<comment type="similarity">
    <text evidence="1">Belongs to the FliN/MopA/SpaO family.</text>
</comment>
<feature type="region of interest" description="Disordered" evidence="2">
    <location>
        <begin position="268"/>
        <end position="350"/>
    </location>
</feature>
<dbReference type="PANTHER" id="PTHR30034:SF5">
    <property type="entry name" value="SECRETION SYSTEM APPARATUS PROTEIN SSAQ"/>
    <property type="match status" value="1"/>
</dbReference>
<dbReference type="Pfam" id="PF01052">
    <property type="entry name" value="FliMN_C"/>
    <property type="match status" value="1"/>
</dbReference>
<protein>
    <submittedName>
        <fullName evidence="4">Type III secretion protein HrcQb</fullName>
    </submittedName>
</protein>
<proteinExistence type="inferred from homology"/>
<name>A0A1M7YSQ7_9VIBR</name>
<accession>A0A1M7YSQ7</accession>
<organism evidence="4 5">
    <name type="scientific">Vibrio quintilis</name>
    <dbReference type="NCBI Taxonomy" id="1117707"/>
    <lineage>
        <taxon>Bacteria</taxon>
        <taxon>Pseudomonadati</taxon>
        <taxon>Pseudomonadota</taxon>
        <taxon>Gammaproteobacteria</taxon>
        <taxon>Vibrionales</taxon>
        <taxon>Vibrionaceae</taxon>
        <taxon>Vibrio</taxon>
    </lineage>
</organism>
<dbReference type="GO" id="GO:0071978">
    <property type="term" value="P:bacterial-type flagellum-dependent swarming motility"/>
    <property type="evidence" value="ECO:0007669"/>
    <property type="project" value="TreeGrafter"/>
</dbReference>
<feature type="region of interest" description="Disordered" evidence="2">
    <location>
        <begin position="52"/>
        <end position="71"/>
    </location>
</feature>
<dbReference type="InterPro" id="IPR036429">
    <property type="entry name" value="SpoA-like_sf"/>
</dbReference>
<dbReference type="AlphaFoldDB" id="A0A1M7YSQ7"/>
<dbReference type="EMBL" id="FRFG01000016">
    <property type="protein sequence ID" value="SHO55650.1"/>
    <property type="molecule type" value="Genomic_DNA"/>
</dbReference>
<dbReference type="PANTHER" id="PTHR30034">
    <property type="entry name" value="FLAGELLAR MOTOR SWITCH PROTEIN FLIM"/>
    <property type="match status" value="1"/>
</dbReference>
<dbReference type="RefSeq" id="WP_073580866.1">
    <property type="nucleotide sequence ID" value="NZ_AP024897.1"/>
</dbReference>
<keyword evidence="5" id="KW-1185">Reference proteome</keyword>
<dbReference type="STRING" id="1117707.VQ7734_01396"/>
<evidence type="ECO:0000313" key="4">
    <source>
        <dbReference type="EMBL" id="SHO55650.1"/>
    </source>
</evidence>